<dbReference type="RefSeq" id="WP_102749323.1">
    <property type="nucleotide sequence ID" value="NZ_CP072027.1"/>
</dbReference>
<accession>A0ABT0R5E2</accession>
<keyword evidence="1" id="KW-1133">Transmembrane helix</keyword>
<keyword evidence="1" id="KW-0812">Transmembrane</keyword>
<name>A0ABT0R5E2_9BACT</name>
<organism evidence="2 3">
    <name type="scientific">Akkermansia massiliensis</name>
    <dbReference type="NCBI Taxonomy" id="2927224"/>
    <lineage>
        <taxon>Bacteria</taxon>
        <taxon>Pseudomonadati</taxon>
        <taxon>Verrucomicrobiota</taxon>
        <taxon>Verrucomicrobiia</taxon>
        <taxon>Verrucomicrobiales</taxon>
        <taxon>Akkermansiaceae</taxon>
        <taxon>Akkermansia</taxon>
    </lineage>
</organism>
<protein>
    <submittedName>
        <fullName evidence="2">Uncharacterized protein</fullName>
    </submittedName>
</protein>
<gene>
    <name evidence="2" type="ORF">M8N44_03290</name>
</gene>
<evidence type="ECO:0000256" key="1">
    <source>
        <dbReference type="SAM" id="Phobius"/>
    </source>
</evidence>
<feature type="transmembrane region" description="Helical" evidence="1">
    <location>
        <begin position="6"/>
        <end position="28"/>
    </location>
</feature>
<keyword evidence="3" id="KW-1185">Reference proteome</keyword>
<evidence type="ECO:0000313" key="2">
    <source>
        <dbReference type="EMBL" id="MCL6656340.1"/>
    </source>
</evidence>
<reference evidence="2 3" key="1">
    <citation type="submission" date="2022-03" db="EMBL/GenBank/DDBJ databases">
        <title>Taxonomic description of new species and reclassification of some bacterial strains.</title>
        <authorList>
            <person name="Ndongo S."/>
        </authorList>
    </citation>
    <scope>NUCLEOTIDE SEQUENCE [LARGE SCALE GENOMIC DNA]</scope>
    <source>
        <strain evidence="2 3">Marseille-P6666</strain>
    </source>
</reference>
<dbReference type="GeneID" id="84022864"/>
<dbReference type="EMBL" id="JAMGSI010000001">
    <property type="protein sequence ID" value="MCL6656340.1"/>
    <property type="molecule type" value="Genomic_DNA"/>
</dbReference>
<proteinExistence type="predicted"/>
<evidence type="ECO:0000313" key="3">
    <source>
        <dbReference type="Proteomes" id="UP001202031"/>
    </source>
</evidence>
<keyword evidence="1" id="KW-0472">Membrane</keyword>
<sequence length="111" mass="13020">MKPWQFYTLTVIGICLIALTGAISYSLYNLSTQIADVTRLPQTGSQEKISKRPIKYEYRFRALYKKDFYDGKEEPLISPNSQKDLDFFGWDYAGTLFDDGRWIFVLMKRNI</sequence>
<comment type="caution">
    <text evidence="2">The sequence shown here is derived from an EMBL/GenBank/DDBJ whole genome shotgun (WGS) entry which is preliminary data.</text>
</comment>
<dbReference type="Proteomes" id="UP001202031">
    <property type="component" value="Unassembled WGS sequence"/>
</dbReference>